<evidence type="ECO:0000313" key="1">
    <source>
        <dbReference type="EMBL" id="GJT36406.1"/>
    </source>
</evidence>
<reference evidence="1" key="2">
    <citation type="submission" date="2022-01" db="EMBL/GenBank/DDBJ databases">
        <authorList>
            <person name="Yamashiro T."/>
            <person name="Shiraishi A."/>
            <person name="Satake H."/>
            <person name="Nakayama K."/>
        </authorList>
    </citation>
    <scope>NUCLEOTIDE SEQUENCE</scope>
</reference>
<dbReference type="EMBL" id="BQNB010015134">
    <property type="protein sequence ID" value="GJT36406.1"/>
    <property type="molecule type" value="Genomic_DNA"/>
</dbReference>
<name>A0ABQ5DDU5_9ASTR</name>
<sequence>MGSVPLNSCEPARPADTNAAPVVRLRAYLFATSFVIRFRFQNILEGSNVGSGSRIFLRRKNELQIPYAAAFERSFQQRSRSETLVFSGDLSGKLSSPAVQQLWTLYPGKQTANLF</sequence>
<dbReference type="Proteomes" id="UP001151760">
    <property type="component" value="Unassembled WGS sequence"/>
</dbReference>
<accession>A0ABQ5DDU5</accession>
<keyword evidence="2" id="KW-1185">Reference proteome</keyword>
<comment type="caution">
    <text evidence="1">The sequence shown here is derived from an EMBL/GenBank/DDBJ whole genome shotgun (WGS) entry which is preliminary data.</text>
</comment>
<evidence type="ECO:0000313" key="2">
    <source>
        <dbReference type="Proteomes" id="UP001151760"/>
    </source>
</evidence>
<protein>
    <submittedName>
        <fullName evidence="1">Uncharacterized protein</fullName>
    </submittedName>
</protein>
<reference evidence="1" key="1">
    <citation type="journal article" date="2022" name="Int. J. Mol. Sci.">
        <title>Draft Genome of Tanacetum Coccineum: Genomic Comparison of Closely Related Tanacetum-Family Plants.</title>
        <authorList>
            <person name="Yamashiro T."/>
            <person name="Shiraishi A."/>
            <person name="Nakayama K."/>
            <person name="Satake H."/>
        </authorList>
    </citation>
    <scope>NUCLEOTIDE SEQUENCE</scope>
</reference>
<gene>
    <name evidence="1" type="ORF">Tco_0926825</name>
</gene>
<proteinExistence type="predicted"/>
<organism evidence="1 2">
    <name type="scientific">Tanacetum coccineum</name>
    <dbReference type="NCBI Taxonomy" id="301880"/>
    <lineage>
        <taxon>Eukaryota</taxon>
        <taxon>Viridiplantae</taxon>
        <taxon>Streptophyta</taxon>
        <taxon>Embryophyta</taxon>
        <taxon>Tracheophyta</taxon>
        <taxon>Spermatophyta</taxon>
        <taxon>Magnoliopsida</taxon>
        <taxon>eudicotyledons</taxon>
        <taxon>Gunneridae</taxon>
        <taxon>Pentapetalae</taxon>
        <taxon>asterids</taxon>
        <taxon>campanulids</taxon>
        <taxon>Asterales</taxon>
        <taxon>Asteraceae</taxon>
        <taxon>Asteroideae</taxon>
        <taxon>Anthemideae</taxon>
        <taxon>Anthemidinae</taxon>
        <taxon>Tanacetum</taxon>
    </lineage>
</organism>